<comment type="caution">
    <text evidence="2">The sequence shown here is derived from an EMBL/GenBank/DDBJ whole genome shotgun (WGS) entry which is preliminary data.</text>
</comment>
<name>A0ABT7DLS6_9ACTN</name>
<evidence type="ECO:0000313" key="3">
    <source>
        <dbReference type="Proteomes" id="UP001232750"/>
    </source>
</evidence>
<reference evidence="2 3" key="1">
    <citation type="submission" date="2023-05" db="EMBL/GenBank/DDBJ databases">
        <title>Gordonibacter KGMB12511T sp. nov., isolated from faeces of healthy Korean.</title>
        <authorList>
            <person name="Kim H.S."/>
            <person name="Kim J.-S."/>
            <person name="Suh M.K."/>
            <person name="Eom M.K."/>
            <person name="Do H.E."/>
            <person name="Lee J.-S."/>
        </authorList>
    </citation>
    <scope>NUCLEOTIDE SEQUENCE [LARGE SCALE GENOMIC DNA]</scope>
    <source>
        <strain evidence="2 3">KGMB12511</strain>
    </source>
</reference>
<protein>
    <recommendedName>
        <fullName evidence="4">DUF2975 domain-containing protein</fullName>
    </recommendedName>
</protein>
<keyword evidence="1" id="KW-1133">Transmembrane helix</keyword>
<evidence type="ECO:0000256" key="1">
    <source>
        <dbReference type="SAM" id="Phobius"/>
    </source>
</evidence>
<keyword evidence="1" id="KW-0472">Membrane</keyword>
<dbReference type="Proteomes" id="UP001232750">
    <property type="component" value="Unassembled WGS sequence"/>
</dbReference>
<keyword evidence="1" id="KW-0812">Transmembrane</keyword>
<feature type="transmembrane region" description="Helical" evidence="1">
    <location>
        <begin position="62"/>
        <end position="86"/>
    </location>
</feature>
<gene>
    <name evidence="2" type="ORF">QNJ86_05230</name>
</gene>
<dbReference type="RefSeq" id="WP_283831544.1">
    <property type="nucleotide sequence ID" value="NZ_JASJEU010000012.1"/>
</dbReference>
<organism evidence="2 3">
    <name type="scientific">Gordonibacter faecis</name>
    <dbReference type="NCBI Taxonomy" id="3047475"/>
    <lineage>
        <taxon>Bacteria</taxon>
        <taxon>Bacillati</taxon>
        <taxon>Actinomycetota</taxon>
        <taxon>Coriobacteriia</taxon>
        <taxon>Eggerthellales</taxon>
        <taxon>Eggerthellaceae</taxon>
        <taxon>Gordonibacter</taxon>
    </lineage>
</organism>
<keyword evidence="3" id="KW-1185">Reference proteome</keyword>
<evidence type="ECO:0008006" key="4">
    <source>
        <dbReference type="Google" id="ProtNLM"/>
    </source>
</evidence>
<proteinExistence type="predicted"/>
<sequence>MASKDSLRIADSLAHMSKVCGSIARLLKALLVAYCFCILLFYGAVAITYLAPGVLPFNTLPINLSFLALFLSIITGAIALFVLISVAEDIAKGSSPFTLIQARRIKVIGILLLISFVLKLFIPTGSVDFLETDAVEFGFVPHSYGNGTPMTTIDISAFITAIICFFLSYVFKYGALLQRLSDDTV</sequence>
<feature type="transmembrane region" description="Helical" evidence="1">
    <location>
        <begin position="26"/>
        <end position="50"/>
    </location>
</feature>
<feature type="transmembrane region" description="Helical" evidence="1">
    <location>
        <begin position="107"/>
        <end position="130"/>
    </location>
</feature>
<feature type="transmembrane region" description="Helical" evidence="1">
    <location>
        <begin position="150"/>
        <end position="171"/>
    </location>
</feature>
<dbReference type="EMBL" id="JASJEU010000012">
    <property type="protein sequence ID" value="MDJ1650192.1"/>
    <property type="molecule type" value="Genomic_DNA"/>
</dbReference>
<accession>A0ABT7DLS6</accession>
<evidence type="ECO:0000313" key="2">
    <source>
        <dbReference type="EMBL" id="MDJ1650192.1"/>
    </source>
</evidence>